<sequence>MRAIHELQVPRLRRLLTLVKLVLVVISPASMSNVGWLVFYQITQTILLLRVLFHGTSSYKTLRQRRKKNGYSGGGVLIDQYFVLTAAHKITNLTNVNVILGVYNSSNLTNTQTSKVSSIYIHSNYDGTVLKNDIALLMLESPINFNADVNAICLPAAGKSFQNTSTGCIVSGFGQTNFALDDAPTVIMKQVHVPIVDTNVCQKSFSDPTLLGSNVDLYLDVQNEICAGGQAGKDACTQDGGSPLTCYESASKKSNLAGLVIWGKKCGQTNVYGVYVNVPSYASWIQCTQLCMVLGTSCASCPAKKK</sequence>
<dbReference type="InterPro" id="IPR001254">
    <property type="entry name" value="Trypsin_dom"/>
</dbReference>
<dbReference type="PROSITE" id="PS50240">
    <property type="entry name" value="TRYPSIN_DOM"/>
    <property type="match status" value="1"/>
</dbReference>
<evidence type="ECO:0000256" key="1">
    <source>
        <dbReference type="ARBA" id="ARBA00023157"/>
    </source>
</evidence>
<dbReference type="GO" id="GO:0006508">
    <property type="term" value="P:proteolysis"/>
    <property type="evidence" value="ECO:0007669"/>
    <property type="project" value="InterPro"/>
</dbReference>
<dbReference type="PANTHER" id="PTHR24256">
    <property type="entry name" value="TRYPTASE-RELATED"/>
    <property type="match status" value="1"/>
</dbReference>
<organism evidence="4 5">
    <name type="scientific">Aromia moschata</name>
    <dbReference type="NCBI Taxonomy" id="1265417"/>
    <lineage>
        <taxon>Eukaryota</taxon>
        <taxon>Metazoa</taxon>
        <taxon>Ecdysozoa</taxon>
        <taxon>Arthropoda</taxon>
        <taxon>Hexapoda</taxon>
        <taxon>Insecta</taxon>
        <taxon>Pterygota</taxon>
        <taxon>Neoptera</taxon>
        <taxon>Endopterygota</taxon>
        <taxon>Coleoptera</taxon>
        <taxon>Polyphaga</taxon>
        <taxon>Cucujiformia</taxon>
        <taxon>Chrysomeloidea</taxon>
        <taxon>Cerambycidae</taxon>
        <taxon>Cerambycinae</taxon>
        <taxon>Callichromatini</taxon>
        <taxon>Aromia</taxon>
    </lineage>
</organism>
<comment type="similarity">
    <text evidence="2">Belongs to the peptidase S1 family. CLIP subfamily.</text>
</comment>
<gene>
    <name evidence="4" type="ORF">NQ318_000553</name>
</gene>
<dbReference type="GO" id="GO:0004252">
    <property type="term" value="F:serine-type endopeptidase activity"/>
    <property type="evidence" value="ECO:0007669"/>
    <property type="project" value="InterPro"/>
</dbReference>
<keyword evidence="5" id="KW-1185">Reference proteome</keyword>
<evidence type="ECO:0000313" key="5">
    <source>
        <dbReference type="Proteomes" id="UP001162162"/>
    </source>
</evidence>
<dbReference type="Proteomes" id="UP001162162">
    <property type="component" value="Unassembled WGS sequence"/>
</dbReference>
<dbReference type="InterPro" id="IPR001314">
    <property type="entry name" value="Peptidase_S1A"/>
</dbReference>
<dbReference type="FunFam" id="2.40.10.10:FF:000068">
    <property type="entry name" value="transmembrane protease serine 2"/>
    <property type="match status" value="1"/>
</dbReference>
<reference evidence="4" key="1">
    <citation type="journal article" date="2023" name="Insect Mol. Biol.">
        <title>Genome sequencing provides insights into the evolution of gene families encoding plant cell wall-degrading enzymes in longhorned beetles.</title>
        <authorList>
            <person name="Shin N.R."/>
            <person name="Okamura Y."/>
            <person name="Kirsch R."/>
            <person name="Pauchet Y."/>
        </authorList>
    </citation>
    <scope>NUCLEOTIDE SEQUENCE</scope>
    <source>
        <strain evidence="4">AMC_N1</strain>
    </source>
</reference>
<dbReference type="Gene3D" id="2.40.10.10">
    <property type="entry name" value="Trypsin-like serine proteases"/>
    <property type="match status" value="1"/>
</dbReference>
<dbReference type="InterPro" id="IPR043504">
    <property type="entry name" value="Peptidase_S1_PA_chymotrypsin"/>
</dbReference>
<evidence type="ECO:0000259" key="3">
    <source>
        <dbReference type="PROSITE" id="PS50240"/>
    </source>
</evidence>
<dbReference type="InterPro" id="IPR009003">
    <property type="entry name" value="Peptidase_S1_PA"/>
</dbReference>
<dbReference type="SMART" id="SM00020">
    <property type="entry name" value="Tryp_SPc"/>
    <property type="match status" value="1"/>
</dbReference>
<evidence type="ECO:0000313" key="4">
    <source>
        <dbReference type="EMBL" id="KAJ8943338.1"/>
    </source>
</evidence>
<dbReference type="InterPro" id="IPR051487">
    <property type="entry name" value="Ser/Thr_Proteases_Immune/Dev"/>
</dbReference>
<dbReference type="FunFam" id="2.40.10.10:FF:000002">
    <property type="entry name" value="Transmembrane protease serine"/>
    <property type="match status" value="1"/>
</dbReference>
<name>A0AAV8XWY4_9CUCU</name>
<dbReference type="CDD" id="cd00190">
    <property type="entry name" value="Tryp_SPc"/>
    <property type="match status" value="1"/>
</dbReference>
<dbReference type="EMBL" id="JAPWTK010000292">
    <property type="protein sequence ID" value="KAJ8943338.1"/>
    <property type="molecule type" value="Genomic_DNA"/>
</dbReference>
<dbReference type="Pfam" id="PF00089">
    <property type="entry name" value="Trypsin"/>
    <property type="match status" value="1"/>
</dbReference>
<evidence type="ECO:0000256" key="2">
    <source>
        <dbReference type="ARBA" id="ARBA00024195"/>
    </source>
</evidence>
<dbReference type="SUPFAM" id="SSF50494">
    <property type="entry name" value="Trypsin-like serine proteases"/>
    <property type="match status" value="1"/>
</dbReference>
<keyword evidence="1" id="KW-1015">Disulfide bond</keyword>
<dbReference type="PRINTS" id="PR00722">
    <property type="entry name" value="CHYMOTRYPSIN"/>
</dbReference>
<protein>
    <recommendedName>
        <fullName evidence="3">Peptidase S1 domain-containing protein</fullName>
    </recommendedName>
</protein>
<feature type="domain" description="Peptidase S1" evidence="3">
    <location>
        <begin position="25"/>
        <end position="290"/>
    </location>
</feature>
<dbReference type="AlphaFoldDB" id="A0AAV8XWY4"/>
<proteinExistence type="inferred from homology"/>
<comment type="caution">
    <text evidence="4">The sequence shown here is derived from an EMBL/GenBank/DDBJ whole genome shotgun (WGS) entry which is preliminary data.</text>
</comment>
<accession>A0AAV8XWY4</accession>